<evidence type="ECO:0000256" key="7">
    <source>
        <dbReference type="ARBA" id="ARBA00022676"/>
    </source>
</evidence>
<feature type="transmembrane region" description="Helical" evidence="15">
    <location>
        <begin position="399"/>
        <end position="421"/>
    </location>
</feature>
<evidence type="ECO:0000256" key="2">
    <source>
        <dbReference type="ARBA" id="ARBA00004760"/>
    </source>
</evidence>
<accession>A0A0C3L903</accession>
<evidence type="ECO:0000256" key="9">
    <source>
        <dbReference type="ARBA" id="ARBA00022692"/>
    </source>
</evidence>
<dbReference type="GO" id="GO:0008120">
    <property type="term" value="F:ceramide glucosyltransferase activity"/>
    <property type="evidence" value="ECO:0007669"/>
    <property type="project" value="UniProtKB-EC"/>
</dbReference>
<keyword evidence="17" id="KW-1185">Reference proteome</keyword>
<dbReference type="InterPro" id="IPR029044">
    <property type="entry name" value="Nucleotide-diphossugar_trans"/>
</dbReference>
<dbReference type="PANTHER" id="PTHR12726:SF0">
    <property type="entry name" value="CERAMIDE GLUCOSYLTRANSFERASE"/>
    <property type="match status" value="1"/>
</dbReference>
<dbReference type="GO" id="GO:0016020">
    <property type="term" value="C:membrane"/>
    <property type="evidence" value="ECO:0007669"/>
    <property type="project" value="UniProtKB-SubCell"/>
</dbReference>
<comment type="pathway">
    <text evidence="3">Sphingolipid metabolism.</text>
</comment>
<dbReference type="HOGENOM" id="CLU_030898_1_0_1"/>
<protein>
    <recommendedName>
        <fullName evidence="6">Ceramide glucosyltransferase</fullName>
        <ecNumber evidence="5">2.4.1.80</ecNumber>
    </recommendedName>
    <alternativeName>
        <fullName evidence="13">Glucosylceramide synthase</fullName>
    </alternativeName>
    <alternativeName>
        <fullName evidence="14">UDP-glucose ceramide glucosyltransferase</fullName>
    </alternativeName>
    <alternativeName>
        <fullName evidence="12">UDP-glucose:N-acylsphingosine D-glucosyltransferase</fullName>
    </alternativeName>
</protein>
<keyword evidence="11 15" id="KW-0472">Membrane</keyword>
<evidence type="ECO:0000256" key="10">
    <source>
        <dbReference type="ARBA" id="ARBA00022989"/>
    </source>
</evidence>
<evidence type="ECO:0000256" key="15">
    <source>
        <dbReference type="SAM" id="Phobius"/>
    </source>
</evidence>
<dbReference type="AlphaFoldDB" id="A0A0C3L903"/>
<evidence type="ECO:0000256" key="12">
    <source>
        <dbReference type="ARBA" id="ARBA00031017"/>
    </source>
</evidence>
<comment type="similarity">
    <text evidence="4">Belongs to the glycosyltransferase 2 family.</text>
</comment>
<evidence type="ECO:0000256" key="4">
    <source>
        <dbReference type="ARBA" id="ARBA00006739"/>
    </source>
</evidence>
<evidence type="ECO:0000256" key="8">
    <source>
        <dbReference type="ARBA" id="ARBA00022679"/>
    </source>
</evidence>
<keyword evidence="9 15" id="KW-0812">Transmembrane</keyword>
<dbReference type="GO" id="GO:0006679">
    <property type="term" value="P:glucosylceramide biosynthetic process"/>
    <property type="evidence" value="ECO:0007669"/>
    <property type="project" value="TreeGrafter"/>
</dbReference>
<evidence type="ECO:0000256" key="11">
    <source>
        <dbReference type="ARBA" id="ARBA00023136"/>
    </source>
</evidence>
<dbReference type="PANTHER" id="PTHR12726">
    <property type="entry name" value="CERAMIDE GLUCOSYLTRANSFERASE"/>
    <property type="match status" value="1"/>
</dbReference>
<dbReference type="EMBL" id="KN823331">
    <property type="protein sequence ID" value="KIO17917.1"/>
    <property type="molecule type" value="Genomic_DNA"/>
</dbReference>
<evidence type="ECO:0000256" key="13">
    <source>
        <dbReference type="ARBA" id="ARBA00031543"/>
    </source>
</evidence>
<sequence length="456" mass="51268">MAVDNNLPAEEASTTSTIIAGVSITWYLFLWSISLLGWRVARTRYSSKPRSPLTSASPSDVPGVSILRPLKGLDCNMFENLESTCLQQYPKFEILFCVAEETDQALTVVEELLQKYPEIDAKVIVGEETVGPNPKVNNLMRAYKGAKYDILWVLDSNVLVDPGTLARAVDALQTPPRPGKRPIGLVHHVPFAHVRERSFGSRVEGAFLNTNHAKMYIALNVLAFDSCVTGKSSMYRRSDIERVNADLKAKPLPPLDEPARAVGSRKGYGMAAFGKFMAEDNMIGMAIWHELGLRHDLSCDIAENAIGRMTFMDYVWRRVRWIRVRKKMVLAATVLEPFTESVIAGLLAAWAVRYFVGLPMWLFLLTHFSIWFIMDLDVQTALAGQPIPRSEQWQFFLAWWTRELCALPIWAVAIVGSTVIWRGRTYKVLANGEAMKVDGETRKGRRDNYEPLSQGP</sequence>
<dbReference type="OrthoDB" id="1483400at2759"/>
<feature type="transmembrane region" description="Helical" evidence="15">
    <location>
        <begin position="18"/>
        <end position="41"/>
    </location>
</feature>
<dbReference type="UniPathway" id="UPA00222"/>
<evidence type="ECO:0000313" key="16">
    <source>
        <dbReference type="EMBL" id="KIO17917.1"/>
    </source>
</evidence>
<feature type="transmembrane region" description="Helical" evidence="15">
    <location>
        <begin position="358"/>
        <end position="378"/>
    </location>
</feature>
<evidence type="ECO:0000256" key="5">
    <source>
        <dbReference type="ARBA" id="ARBA00012699"/>
    </source>
</evidence>
<evidence type="ECO:0000256" key="14">
    <source>
        <dbReference type="ARBA" id="ARBA00032575"/>
    </source>
</evidence>
<dbReference type="CDD" id="cd02520">
    <property type="entry name" value="Glucosylceramide_synthase"/>
    <property type="match status" value="1"/>
</dbReference>
<name>A0A0C3L903_9AGAM</name>
<keyword evidence="7" id="KW-0328">Glycosyltransferase</keyword>
<reference evidence="17" key="2">
    <citation type="submission" date="2015-01" db="EMBL/GenBank/DDBJ databases">
        <title>Evolutionary Origins and Diversification of the Mycorrhizal Mutualists.</title>
        <authorList>
            <consortium name="DOE Joint Genome Institute"/>
            <consortium name="Mycorrhizal Genomics Consortium"/>
            <person name="Kohler A."/>
            <person name="Kuo A."/>
            <person name="Nagy L.G."/>
            <person name="Floudas D."/>
            <person name="Copeland A."/>
            <person name="Barry K.W."/>
            <person name="Cichocki N."/>
            <person name="Veneault-Fourrey C."/>
            <person name="LaButti K."/>
            <person name="Lindquist E.A."/>
            <person name="Lipzen A."/>
            <person name="Lundell T."/>
            <person name="Morin E."/>
            <person name="Murat C."/>
            <person name="Riley R."/>
            <person name="Ohm R."/>
            <person name="Sun H."/>
            <person name="Tunlid A."/>
            <person name="Henrissat B."/>
            <person name="Grigoriev I.V."/>
            <person name="Hibbett D.S."/>
            <person name="Martin F."/>
        </authorList>
    </citation>
    <scope>NUCLEOTIDE SEQUENCE [LARGE SCALE GENOMIC DNA]</scope>
    <source>
        <strain evidence="17">MUT 4182</strain>
    </source>
</reference>
<proteinExistence type="inferred from homology"/>
<dbReference type="Gene3D" id="3.90.550.10">
    <property type="entry name" value="Spore Coat Polysaccharide Biosynthesis Protein SpsA, Chain A"/>
    <property type="match status" value="1"/>
</dbReference>
<evidence type="ECO:0000313" key="17">
    <source>
        <dbReference type="Proteomes" id="UP000054248"/>
    </source>
</evidence>
<reference evidence="16 17" key="1">
    <citation type="submission" date="2014-04" db="EMBL/GenBank/DDBJ databases">
        <authorList>
            <consortium name="DOE Joint Genome Institute"/>
            <person name="Kuo A."/>
            <person name="Girlanda M."/>
            <person name="Perotto S."/>
            <person name="Kohler A."/>
            <person name="Nagy L.G."/>
            <person name="Floudas D."/>
            <person name="Copeland A."/>
            <person name="Barry K.W."/>
            <person name="Cichocki N."/>
            <person name="Veneault-Fourrey C."/>
            <person name="LaButti K."/>
            <person name="Lindquist E.A."/>
            <person name="Lipzen A."/>
            <person name="Lundell T."/>
            <person name="Morin E."/>
            <person name="Murat C."/>
            <person name="Sun H."/>
            <person name="Tunlid A."/>
            <person name="Henrissat B."/>
            <person name="Grigoriev I.V."/>
            <person name="Hibbett D.S."/>
            <person name="Martin F."/>
            <person name="Nordberg H.P."/>
            <person name="Cantor M.N."/>
            <person name="Hua S.X."/>
        </authorList>
    </citation>
    <scope>NUCLEOTIDE SEQUENCE [LARGE SCALE GENOMIC DNA]</scope>
    <source>
        <strain evidence="16 17">MUT 4182</strain>
    </source>
</reference>
<dbReference type="Proteomes" id="UP000054248">
    <property type="component" value="Unassembled WGS sequence"/>
</dbReference>
<dbReference type="STRING" id="1051891.A0A0C3L903"/>
<comment type="pathway">
    <text evidence="2">Lipid metabolism; sphingolipid metabolism.</text>
</comment>
<evidence type="ECO:0000256" key="6">
    <source>
        <dbReference type="ARBA" id="ARBA00019988"/>
    </source>
</evidence>
<gene>
    <name evidence="16" type="ORF">M407DRAFT_32408</name>
</gene>
<dbReference type="InterPro" id="IPR025993">
    <property type="entry name" value="Ceramide_glucosylTrfase"/>
</dbReference>
<organism evidence="16 17">
    <name type="scientific">Tulasnella calospora MUT 4182</name>
    <dbReference type="NCBI Taxonomy" id="1051891"/>
    <lineage>
        <taxon>Eukaryota</taxon>
        <taxon>Fungi</taxon>
        <taxon>Dikarya</taxon>
        <taxon>Basidiomycota</taxon>
        <taxon>Agaricomycotina</taxon>
        <taxon>Agaricomycetes</taxon>
        <taxon>Cantharellales</taxon>
        <taxon>Tulasnellaceae</taxon>
        <taxon>Tulasnella</taxon>
    </lineage>
</organism>
<keyword evidence="8 16" id="KW-0808">Transferase</keyword>
<dbReference type="EC" id="2.4.1.80" evidence="5"/>
<comment type="subcellular location">
    <subcellularLocation>
        <location evidence="1">Membrane</location>
        <topology evidence="1">Multi-pass membrane protein</topology>
    </subcellularLocation>
</comment>
<keyword evidence="10 15" id="KW-1133">Transmembrane helix</keyword>
<evidence type="ECO:0000256" key="3">
    <source>
        <dbReference type="ARBA" id="ARBA00004991"/>
    </source>
</evidence>
<dbReference type="SUPFAM" id="SSF53448">
    <property type="entry name" value="Nucleotide-diphospho-sugar transferases"/>
    <property type="match status" value="1"/>
</dbReference>
<evidence type="ECO:0000256" key="1">
    <source>
        <dbReference type="ARBA" id="ARBA00004141"/>
    </source>
</evidence>
<dbReference type="Pfam" id="PF13506">
    <property type="entry name" value="Glyco_transf_21"/>
    <property type="match status" value="1"/>
</dbReference>